<protein>
    <submittedName>
        <fullName evidence="2">Uncharacterized protein</fullName>
    </submittedName>
</protein>
<dbReference type="EMBL" id="ASPP01014560">
    <property type="protein sequence ID" value="ETO18671.1"/>
    <property type="molecule type" value="Genomic_DNA"/>
</dbReference>
<evidence type="ECO:0000256" key="1">
    <source>
        <dbReference type="SAM" id="MobiDB-lite"/>
    </source>
</evidence>
<gene>
    <name evidence="2" type="ORF">RFI_18591</name>
</gene>
<feature type="compositionally biased region" description="Polar residues" evidence="1">
    <location>
        <begin position="343"/>
        <end position="353"/>
    </location>
</feature>
<feature type="region of interest" description="Disordered" evidence="1">
    <location>
        <begin position="390"/>
        <end position="419"/>
    </location>
</feature>
<evidence type="ECO:0000313" key="2">
    <source>
        <dbReference type="EMBL" id="ETO18671.1"/>
    </source>
</evidence>
<feature type="compositionally biased region" description="Low complexity" evidence="1">
    <location>
        <begin position="321"/>
        <end position="332"/>
    </location>
</feature>
<comment type="caution">
    <text evidence="2">The sequence shown here is derived from an EMBL/GenBank/DDBJ whole genome shotgun (WGS) entry which is preliminary data.</text>
</comment>
<name>X6MXV4_RETFI</name>
<evidence type="ECO:0000313" key="3">
    <source>
        <dbReference type="Proteomes" id="UP000023152"/>
    </source>
</evidence>
<sequence>MSMTANYYGCFGPLTDRLCPCCPCLFYENRLKLHDWFLASIRGMGGGIFMLIITIVVLSEAENIRDNSQLTDLNGRLYFLLLYIFAGLIALLVLLTLYVTHQIVRSLWEITSLSSKSIWLKTLSVFIICGVMQLQFVGLTWIASKVYTTYSIIAVNDVTVIAGLKNENCHTRDGQIKLNPCSSNKGCGLCFGASFFVLLMHLDVIVFAFINIFAFDIKDFVRWGKETLPHPNIYKYKQHINYGKIHDLYNYRKILGIYISQLKKKKKKHGLIKCKGAQFLYYEDHPYNDSNNGKPNLKESTSAMQSYSQLEEKEKKGHGNPKGNNNSGSNIGKGRKTPEDVSSVDQTPSSNDPKTAKKPDSLASQNKLISSEHAPLFKYMSLKGQPPLFKSASHDYVPQAQPSTSTAKQNVPQNADTQVAARNQDIARMLEFPEQIEP</sequence>
<accession>X6MXV4</accession>
<dbReference type="Proteomes" id="UP000023152">
    <property type="component" value="Unassembled WGS sequence"/>
</dbReference>
<feature type="region of interest" description="Disordered" evidence="1">
    <location>
        <begin position="290"/>
        <end position="365"/>
    </location>
</feature>
<organism evidence="2 3">
    <name type="scientific">Reticulomyxa filosa</name>
    <dbReference type="NCBI Taxonomy" id="46433"/>
    <lineage>
        <taxon>Eukaryota</taxon>
        <taxon>Sar</taxon>
        <taxon>Rhizaria</taxon>
        <taxon>Retaria</taxon>
        <taxon>Foraminifera</taxon>
        <taxon>Monothalamids</taxon>
        <taxon>Reticulomyxidae</taxon>
        <taxon>Reticulomyxa</taxon>
    </lineage>
</organism>
<feature type="compositionally biased region" description="Polar residues" evidence="1">
    <location>
        <begin position="400"/>
        <end position="419"/>
    </location>
</feature>
<reference evidence="2 3" key="1">
    <citation type="journal article" date="2013" name="Curr. Biol.">
        <title>The Genome of the Foraminiferan Reticulomyxa filosa.</title>
        <authorList>
            <person name="Glockner G."/>
            <person name="Hulsmann N."/>
            <person name="Schleicher M."/>
            <person name="Noegel A.A."/>
            <person name="Eichinger L."/>
            <person name="Gallinger C."/>
            <person name="Pawlowski J."/>
            <person name="Sierra R."/>
            <person name="Euteneuer U."/>
            <person name="Pillet L."/>
            <person name="Moustafa A."/>
            <person name="Platzer M."/>
            <person name="Groth M."/>
            <person name="Szafranski K."/>
            <person name="Schliwa M."/>
        </authorList>
    </citation>
    <scope>NUCLEOTIDE SEQUENCE [LARGE SCALE GENOMIC DNA]</scope>
</reference>
<dbReference type="AlphaFoldDB" id="X6MXV4"/>
<proteinExistence type="predicted"/>
<feature type="compositionally biased region" description="Polar residues" evidence="1">
    <location>
        <begin position="290"/>
        <end position="309"/>
    </location>
</feature>
<keyword evidence="3" id="KW-1185">Reference proteome</keyword>